<evidence type="ECO:0000313" key="2">
    <source>
        <dbReference type="Proteomes" id="UP001529510"/>
    </source>
</evidence>
<sequence>GGHVLLDDDTDLGYVEDGTPCGPSMMCLERKCLPISSLNLTACPSGPGGRVCSSHG</sequence>
<feature type="non-terminal residue" evidence="1">
    <location>
        <position position="56"/>
    </location>
</feature>
<dbReference type="Proteomes" id="UP001529510">
    <property type="component" value="Unassembled WGS sequence"/>
</dbReference>
<feature type="non-terminal residue" evidence="1">
    <location>
        <position position="1"/>
    </location>
</feature>
<reference evidence="1 2" key="1">
    <citation type="submission" date="2024-05" db="EMBL/GenBank/DDBJ databases">
        <title>Genome sequencing and assembly of Indian major carp, Cirrhinus mrigala (Hamilton, 1822).</title>
        <authorList>
            <person name="Mohindra V."/>
            <person name="Chowdhury L.M."/>
            <person name="Lal K."/>
            <person name="Jena J.K."/>
        </authorList>
    </citation>
    <scope>NUCLEOTIDE SEQUENCE [LARGE SCALE GENOMIC DNA]</scope>
    <source>
        <strain evidence="1">CM1030</strain>
        <tissue evidence="1">Blood</tissue>
    </source>
</reference>
<name>A0ABD0QY15_CIRMR</name>
<gene>
    <name evidence="1" type="ORF">M9458_013358</name>
</gene>
<evidence type="ECO:0000313" key="1">
    <source>
        <dbReference type="EMBL" id="KAL0190660.1"/>
    </source>
</evidence>
<protein>
    <submittedName>
        <fullName evidence="1">Uncharacterized protein</fullName>
    </submittedName>
</protein>
<dbReference type="EMBL" id="JAMKFB020000006">
    <property type="protein sequence ID" value="KAL0190660.1"/>
    <property type="molecule type" value="Genomic_DNA"/>
</dbReference>
<accession>A0ABD0QY15</accession>
<organism evidence="1 2">
    <name type="scientific">Cirrhinus mrigala</name>
    <name type="common">Mrigala</name>
    <dbReference type="NCBI Taxonomy" id="683832"/>
    <lineage>
        <taxon>Eukaryota</taxon>
        <taxon>Metazoa</taxon>
        <taxon>Chordata</taxon>
        <taxon>Craniata</taxon>
        <taxon>Vertebrata</taxon>
        <taxon>Euteleostomi</taxon>
        <taxon>Actinopterygii</taxon>
        <taxon>Neopterygii</taxon>
        <taxon>Teleostei</taxon>
        <taxon>Ostariophysi</taxon>
        <taxon>Cypriniformes</taxon>
        <taxon>Cyprinidae</taxon>
        <taxon>Labeoninae</taxon>
        <taxon>Labeonini</taxon>
        <taxon>Cirrhinus</taxon>
    </lineage>
</organism>
<dbReference type="AlphaFoldDB" id="A0ABD0QY15"/>
<proteinExistence type="predicted"/>
<comment type="caution">
    <text evidence="1">The sequence shown here is derived from an EMBL/GenBank/DDBJ whole genome shotgun (WGS) entry which is preliminary data.</text>
</comment>
<keyword evidence="2" id="KW-1185">Reference proteome</keyword>